<feature type="region of interest" description="Disordered" evidence="1">
    <location>
        <begin position="26"/>
        <end position="130"/>
    </location>
</feature>
<feature type="compositionally biased region" description="Basic and acidic residues" evidence="1">
    <location>
        <begin position="477"/>
        <end position="493"/>
    </location>
</feature>
<accession>A0A1X2GBA5</accession>
<feature type="compositionally biased region" description="Low complexity" evidence="1">
    <location>
        <begin position="407"/>
        <end position="418"/>
    </location>
</feature>
<feature type="compositionally biased region" description="Low complexity" evidence="1">
    <location>
        <begin position="37"/>
        <end position="52"/>
    </location>
</feature>
<gene>
    <name evidence="2" type="ORF">DM01DRAFT_1385009</name>
</gene>
<feature type="compositionally biased region" description="Low complexity" evidence="1">
    <location>
        <begin position="93"/>
        <end position="111"/>
    </location>
</feature>
<sequence length="611" mass="67390">MHPRHGDQYQTSQDLTALQKELDLLREKRQARRRSQITEPSSSNIIPTSSLSHHYQPSVTLNITTPQPCTSKSTAPPTSSHVPDLHKIRNGLKKASPQTPAKKTPPAQPASRLATPPSSPQLDAFGPSTLTFARPPVAKILPPPSPPKEDHQLNLQIQRLSELKLSKKAYRSGKGRVTNEITVAEDPTTRLLATAFKNLNQNSVPRKPKTKASTSPLIAFRLPSDTSKPASIRKSNTKEPVIKQPLPKPVALKKKTLSLKKKVKHPSSLSKLKTGKVSTAIQALELSSPVTPTTNKSSPLLRQKSGRPTPGRLATYQLPTSPVKETQPVIVTPPNRRHASPARHKPKTASSSLKKSSQPSSGWQLVSPKIIHHPPRPDPSGSPVSKRMYVPQLVPALDDHSHQFHGSFSPASPSSSSSTRHSALQVSPPLPPHQPPAVPRQQEQPSSSPPTPPPSSQSRQQPTARPFTYDQRKKHQRDSQTKPYFDYRYDHHHPPVIQKLSTPPPAQPVHMANPDPQSFWHSFSSEMVEKYQPSMKFVPPTQPTSTPTCLSMQDKPVPPQPLGHPTKDRPRKPVSSMKRKPVRPSSLKRPAASAQVPWRRRVPPAPPNHSY</sequence>
<proteinExistence type="predicted"/>
<feature type="compositionally biased region" description="Basic residues" evidence="1">
    <location>
        <begin position="569"/>
        <end position="582"/>
    </location>
</feature>
<evidence type="ECO:0000313" key="3">
    <source>
        <dbReference type="Proteomes" id="UP000242146"/>
    </source>
</evidence>
<protein>
    <submittedName>
        <fullName evidence="2">Uncharacterized protein</fullName>
    </submittedName>
</protein>
<feature type="region of interest" description="Disordered" evidence="1">
    <location>
        <begin position="288"/>
        <end position="386"/>
    </location>
</feature>
<evidence type="ECO:0000256" key="1">
    <source>
        <dbReference type="SAM" id="MobiDB-lite"/>
    </source>
</evidence>
<feature type="compositionally biased region" description="Basic residues" evidence="1">
    <location>
        <begin position="335"/>
        <end position="347"/>
    </location>
</feature>
<organism evidence="2 3">
    <name type="scientific">Hesseltinella vesiculosa</name>
    <dbReference type="NCBI Taxonomy" id="101127"/>
    <lineage>
        <taxon>Eukaryota</taxon>
        <taxon>Fungi</taxon>
        <taxon>Fungi incertae sedis</taxon>
        <taxon>Mucoromycota</taxon>
        <taxon>Mucoromycotina</taxon>
        <taxon>Mucoromycetes</taxon>
        <taxon>Mucorales</taxon>
        <taxon>Cunninghamellaceae</taxon>
        <taxon>Hesseltinella</taxon>
    </lineage>
</organism>
<feature type="compositionally biased region" description="Polar residues" evidence="1">
    <location>
        <begin position="53"/>
        <end position="81"/>
    </location>
</feature>
<name>A0A1X2GBA5_9FUNG</name>
<dbReference type="EMBL" id="MCGT01000025">
    <property type="protein sequence ID" value="ORX49841.1"/>
    <property type="molecule type" value="Genomic_DNA"/>
</dbReference>
<feature type="compositionally biased region" description="Pro residues" evidence="1">
    <location>
        <begin position="428"/>
        <end position="438"/>
    </location>
</feature>
<feature type="region of interest" description="Disordered" evidence="1">
    <location>
        <begin position="400"/>
        <end position="512"/>
    </location>
</feature>
<comment type="caution">
    <text evidence="2">The sequence shown here is derived from an EMBL/GenBank/DDBJ whole genome shotgun (WGS) entry which is preliminary data.</text>
</comment>
<feature type="compositionally biased region" description="Low complexity" evidence="1">
    <location>
        <begin position="348"/>
        <end position="361"/>
    </location>
</feature>
<dbReference type="AlphaFoldDB" id="A0A1X2GBA5"/>
<keyword evidence="3" id="KW-1185">Reference proteome</keyword>
<reference evidence="2 3" key="1">
    <citation type="submission" date="2016-07" db="EMBL/GenBank/DDBJ databases">
        <title>Pervasive Adenine N6-methylation of Active Genes in Fungi.</title>
        <authorList>
            <consortium name="DOE Joint Genome Institute"/>
            <person name="Mondo S.J."/>
            <person name="Dannebaum R.O."/>
            <person name="Kuo R.C."/>
            <person name="Labutti K."/>
            <person name="Haridas S."/>
            <person name="Kuo A."/>
            <person name="Salamov A."/>
            <person name="Ahrendt S.R."/>
            <person name="Lipzen A."/>
            <person name="Sullivan W."/>
            <person name="Andreopoulos W.B."/>
            <person name="Clum A."/>
            <person name="Lindquist E."/>
            <person name="Daum C."/>
            <person name="Ramamoorthy G.K."/>
            <person name="Gryganskyi A."/>
            <person name="Culley D."/>
            <person name="Magnuson J.K."/>
            <person name="James T.Y."/>
            <person name="O'Malley M.A."/>
            <person name="Stajich J.E."/>
            <person name="Spatafora J.W."/>
            <person name="Visel A."/>
            <person name="Grigoriev I.V."/>
        </authorList>
    </citation>
    <scope>NUCLEOTIDE SEQUENCE [LARGE SCALE GENOMIC DNA]</scope>
    <source>
        <strain evidence="2 3">NRRL 3301</strain>
    </source>
</reference>
<feature type="compositionally biased region" description="Polar residues" evidence="1">
    <location>
        <begin position="288"/>
        <end position="300"/>
    </location>
</feature>
<feature type="region of interest" description="Disordered" evidence="1">
    <location>
        <begin position="538"/>
        <end position="611"/>
    </location>
</feature>
<dbReference type="OrthoDB" id="10683486at2759"/>
<dbReference type="Proteomes" id="UP000242146">
    <property type="component" value="Unassembled WGS sequence"/>
</dbReference>
<evidence type="ECO:0000313" key="2">
    <source>
        <dbReference type="EMBL" id="ORX49841.1"/>
    </source>
</evidence>